<sequence>MKRNGFTLIEMVMTIIVGAILVLGIAGFIELGMKGYSDTVDRQRMQTQARFVLEKISREVRHSIPNSISVSGATDKCLSFYPILYSGFYSVSAANNLSLSFLVGNDSPPASYDGLSMIVNPSQQSDLTNTDIAIPLSGTDTTVTLTQPLASESIANRHYIYKDLVTYCFNSAGSAITRNSVQVADSVTGGDISYDAPTLQRGGVVHLDLVFSDEGETTSFQQDIQVLNVP</sequence>
<dbReference type="InterPro" id="IPR012902">
    <property type="entry name" value="N_methyl_site"/>
</dbReference>
<keyword evidence="1" id="KW-0472">Membrane</keyword>
<protein>
    <submittedName>
        <fullName evidence="2">MSHA biogenesis protein MshO</fullName>
    </submittedName>
</protein>
<evidence type="ECO:0000313" key="3">
    <source>
        <dbReference type="Proteomes" id="UP000093173"/>
    </source>
</evidence>
<keyword evidence="3" id="KW-1185">Reference proteome</keyword>
<dbReference type="RefSeq" id="WP_065576243.1">
    <property type="nucleotide sequence ID" value="NZ_JBNGCH010000070.1"/>
</dbReference>
<evidence type="ECO:0000256" key="1">
    <source>
        <dbReference type="SAM" id="Phobius"/>
    </source>
</evidence>
<dbReference type="EMBL" id="MAJZ01000070">
    <property type="protein sequence ID" value="OCH78631.1"/>
    <property type="molecule type" value="Genomic_DNA"/>
</dbReference>
<proteinExistence type="predicted"/>
<reference evidence="3" key="1">
    <citation type="submission" date="2016-06" db="EMBL/GenBank/DDBJ databases">
        <authorList>
            <person name="Hehemann J.-H."/>
            <person name="Arevalo P."/>
            <person name="Datta M.S."/>
            <person name="Polz M.F."/>
        </authorList>
    </citation>
    <scope>NUCLEOTIDE SEQUENCE [LARGE SCALE GENOMIC DNA]</scope>
    <source>
        <strain evidence="3">9CSC122</strain>
    </source>
</reference>
<gene>
    <name evidence="2" type="ORF">A6E14_04040</name>
</gene>
<keyword evidence="1" id="KW-1133">Transmembrane helix</keyword>
<comment type="caution">
    <text evidence="2">The sequence shown here is derived from an EMBL/GenBank/DDBJ whole genome shotgun (WGS) entry which is preliminary data.</text>
</comment>
<organism evidence="2 3">
    <name type="scientific">Vibrio genomosp. F10</name>
    <dbReference type="NCBI Taxonomy" id="723171"/>
    <lineage>
        <taxon>Bacteria</taxon>
        <taxon>Pseudomonadati</taxon>
        <taxon>Pseudomonadota</taxon>
        <taxon>Gammaproteobacteria</taxon>
        <taxon>Vibrionales</taxon>
        <taxon>Vibrionaceae</taxon>
        <taxon>Vibrio</taxon>
    </lineage>
</organism>
<name>A0A1B9R348_9VIBR</name>
<evidence type="ECO:0000313" key="2">
    <source>
        <dbReference type="EMBL" id="OCH78631.1"/>
    </source>
</evidence>
<feature type="transmembrane region" description="Helical" evidence="1">
    <location>
        <begin position="6"/>
        <end position="29"/>
    </location>
</feature>
<accession>A0A1B9R348</accession>
<dbReference type="NCBIfam" id="TIGR02532">
    <property type="entry name" value="IV_pilin_GFxxxE"/>
    <property type="match status" value="1"/>
</dbReference>
<dbReference type="AlphaFoldDB" id="A0A1B9R348"/>
<dbReference type="Pfam" id="PF07963">
    <property type="entry name" value="N_methyl"/>
    <property type="match status" value="1"/>
</dbReference>
<keyword evidence="1" id="KW-0812">Transmembrane</keyword>
<dbReference type="Proteomes" id="UP000093173">
    <property type="component" value="Unassembled WGS sequence"/>
</dbReference>